<dbReference type="GO" id="GO:0044781">
    <property type="term" value="P:bacterial-type flagellum organization"/>
    <property type="evidence" value="ECO:0007669"/>
    <property type="project" value="UniProtKB-KW"/>
</dbReference>
<dbReference type="GO" id="GO:0006402">
    <property type="term" value="P:mRNA catabolic process"/>
    <property type="evidence" value="ECO:0007669"/>
    <property type="project" value="InterPro"/>
</dbReference>
<organism evidence="4 5">
    <name type="scientific">Lichenicoccus roseus</name>
    <dbReference type="NCBI Taxonomy" id="2683649"/>
    <lineage>
        <taxon>Bacteria</taxon>
        <taxon>Pseudomonadati</taxon>
        <taxon>Pseudomonadota</taxon>
        <taxon>Alphaproteobacteria</taxon>
        <taxon>Acetobacterales</taxon>
        <taxon>Acetobacteraceae</taxon>
        <taxon>Lichenicoccus</taxon>
    </lineage>
</organism>
<keyword evidence="4" id="KW-0282">Flagellum</keyword>
<evidence type="ECO:0000313" key="5">
    <source>
        <dbReference type="Proteomes" id="UP000305654"/>
    </source>
</evidence>
<dbReference type="GO" id="GO:1902209">
    <property type="term" value="P:negative regulation of bacterial-type flagellum assembly"/>
    <property type="evidence" value="ECO:0007669"/>
    <property type="project" value="InterPro"/>
</dbReference>
<dbReference type="OrthoDB" id="8561314at2"/>
<keyword evidence="5" id="KW-1185">Reference proteome</keyword>
<gene>
    <name evidence="4" type="ORF">FE263_21650</name>
</gene>
<proteinExistence type="predicted"/>
<keyword evidence="1" id="KW-0678">Repressor</keyword>
<sequence length="142" mass="15870">MANLVLELKPGEMMVINGAAIRFRTRSRLELLTRARFLFGKQIMSTVDASSALRRIYCALQTAYVGGESERLPALAQARGLIVDMLEATPSEAKLTLLRRLERHAETDELYAALKLTRDLIDREEVEQPADGDEDPTPGTRL</sequence>
<keyword evidence="3" id="KW-0694">RNA-binding</keyword>
<evidence type="ECO:0000256" key="3">
    <source>
        <dbReference type="ARBA" id="ARBA00022884"/>
    </source>
</evidence>
<comment type="caution">
    <text evidence="4">The sequence shown here is derived from an EMBL/GenBank/DDBJ whole genome shotgun (WGS) entry which is preliminary data.</text>
</comment>
<evidence type="ECO:0000256" key="1">
    <source>
        <dbReference type="ARBA" id="ARBA00022491"/>
    </source>
</evidence>
<protein>
    <submittedName>
        <fullName evidence="4">Flagellar biosynthesis repressor FlbT</fullName>
    </submittedName>
</protein>
<keyword evidence="4" id="KW-0966">Cell projection</keyword>
<accession>A0A5R9J4F5</accession>
<evidence type="ECO:0000313" key="4">
    <source>
        <dbReference type="EMBL" id="TLU70491.1"/>
    </source>
</evidence>
<evidence type="ECO:0000256" key="2">
    <source>
        <dbReference type="ARBA" id="ARBA00022795"/>
    </source>
</evidence>
<keyword evidence="2" id="KW-1005">Bacterial flagellum biogenesis</keyword>
<dbReference type="Pfam" id="PF07378">
    <property type="entry name" value="FlbT"/>
    <property type="match status" value="1"/>
</dbReference>
<keyword evidence="4" id="KW-0969">Cilium</keyword>
<dbReference type="InterPro" id="IPR009967">
    <property type="entry name" value="Flagellum_FlbT"/>
</dbReference>
<name>A0A5R9J4F5_9PROT</name>
<dbReference type="GO" id="GO:0048027">
    <property type="term" value="F:mRNA 5'-UTR binding"/>
    <property type="evidence" value="ECO:0007669"/>
    <property type="project" value="InterPro"/>
</dbReference>
<dbReference type="Proteomes" id="UP000305654">
    <property type="component" value="Unassembled WGS sequence"/>
</dbReference>
<dbReference type="AlphaFoldDB" id="A0A5R9J4F5"/>
<dbReference type="EMBL" id="VCDI01000017">
    <property type="protein sequence ID" value="TLU70491.1"/>
    <property type="molecule type" value="Genomic_DNA"/>
</dbReference>
<reference evidence="4 5" key="1">
    <citation type="submission" date="2019-05" db="EMBL/GenBank/DDBJ databases">
        <authorList>
            <person name="Pankratov T."/>
            <person name="Grouzdev D."/>
        </authorList>
    </citation>
    <scope>NUCLEOTIDE SEQUENCE [LARGE SCALE GENOMIC DNA]</scope>
    <source>
        <strain evidence="4 5">KEBCLARHB70R</strain>
    </source>
</reference>